<organism evidence="3 4">
    <name type="scientific">Kribbella aluminosa</name>
    <dbReference type="NCBI Taxonomy" id="416017"/>
    <lineage>
        <taxon>Bacteria</taxon>
        <taxon>Bacillati</taxon>
        <taxon>Actinomycetota</taxon>
        <taxon>Actinomycetes</taxon>
        <taxon>Propionibacteriales</taxon>
        <taxon>Kribbellaceae</taxon>
        <taxon>Kribbella</taxon>
    </lineage>
</organism>
<dbReference type="Pfam" id="PF07171">
    <property type="entry name" value="MlrC_C"/>
    <property type="match status" value="1"/>
</dbReference>
<dbReference type="InterPro" id="IPR009197">
    <property type="entry name" value="MlrC"/>
</dbReference>
<dbReference type="PIRSF" id="PIRSF012702">
    <property type="entry name" value="UCP012702"/>
    <property type="match status" value="1"/>
</dbReference>
<dbReference type="RefSeq" id="WP_209692799.1">
    <property type="nucleotide sequence ID" value="NZ_BAAAVU010000029.1"/>
</dbReference>
<dbReference type="InterPro" id="IPR010799">
    <property type="entry name" value="MlrC_C"/>
</dbReference>
<dbReference type="Proteomes" id="UP000755585">
    <property type="component" value="Unassembled WGS sequence"/>
</dbReference>
<feature type="domain" description="Microcystin LR degradation protein MlrC C-terminal" evidence="1">
    <location>
        <begin position="300"/>
        <end position="478"/>
    </location>
</feature>
<comment type="caution">
    <text evidence="3">The sequence shown here is derived from an EMBL/GenBank/DDBJ whole genome shotgun (WGS) entry which is preliminary data.</text>
</comment>
<evidence type="ECO:0000313" key="3">
    <source>
        <dbReference type="EMBL" id="MBP2349658.1"/>
    </source>
</evidence>
<gene>
    <name evidence="3" type="ORF">JOF29_000741</name>
</gene>
<protein>
    <submittedName>
        <fullName evidence="3">Microcystin degradation protein MlrC</fullName>
    </submittedName>
</protein>
<accession>A0ABS4UDF0</accession>
<proteinExistence type="predicted"/>
<dbReference type="InterPro" id="IPR015995">
    <property type="entry name" value="MlrC_N"/>
</dbReference>
<evidence type="ECO:0000259" key="2">
    <source>
        <dbReference type="Pfam" id="PF07364"/>
    </source>
</evidence>
<sequence length="495" mass="52379">MRLALLGIYHETNTFSPIHADRELFSAGGVWRGAEIVEAYATSSTTNGGFLVAGAELGVEVIPLMFAFVTPTGPITADAFDRLVGEMIDMLRAQGPWDGVLLNLHGAAVAENFVDADAEIAARVRAEVGAGVPVGAVLDMHANLTQRLLDALTVTLVYQTNPHVDAKQQAIRCTQLIVRAIRGEIQPQQAMMALPLVANIACQDTGEQPMAMLLAKARDIAARAGLLSLSVLEGFPYADVPQLGMSCLAIHDGDLEVARRSAHELAAAVWAQRRELQVTGMSVDEALDAAAAERSGPVVLLDAGDNIGGGSPGDSTVILGAAVRSGQRSFVQVLCDPKSARQCIDVGVGAELSLVIGAWQSHSAGEPVPVHGRVRAVSDGRFEEPTPTHGGFRFFDMGPTAVLDTTAGHTLILTSTAVMSTSCQQLLSVGVVPSAYRIVVAKGVNSPRAGYAPIAARMIVVDTDGITAMDLSRFDYRHRRRPLYPFEDEAFPTSA</sequence>
<dbReference type="Pfam" id="PF07364">
    <property type="entry name" value="DUF1485"/>
    <property type="match status" value="1"/>
</dbReference>
<evidence type="ECO:0000259" key="1">
    <source>
        <dbReference type="Pfam" id="PF07171"/>
    </source>
</evidence>
<name>A0ABS4UDF0_9ACTN</name>
<dbReference type="EMBL" id="JAGINT010000001">
    <property type="protein sequence ID" value="MBP2349658.1"/>
    <property type="molecule type" value="Genomic_DNA"/>
</dbReference>
<feature type="domain" description="Microcystin LR degradation protein MlrC N-terminal" evidence="2">
    <location>
        <begin position="2"/>
        <end position="290"/>
    </location>
</feature>
<keyword evidence="4" id="KW-1185">Reference proteome</keyword>
<reference evidence="3 4" key="1">
    <citation type="submission" date="2021-03" db="EMBL/GenBank/DDBJ databases">
        <title>Sequencing the genomes of 1000 actinobacteria strains.</title>
        <authorList>
            <person name="Klenk H.-P."/>
        </authorList>
    </citation>
    <scope>NUCLEOTIDE SEQUENCE [LARGE SCALE GENOMIC DNA]</scope>
    <source>
        <strain evidence="3 4">DSM 18824</strain>
    </source>
</reference>
<evidence type="ECO:0000313" key="4">
    <source>
        <dbReference type="Proteomes" id="UP000755585"/>
    </source>
</evidence>